<name>A0A7K1LBA0_9ACTN</name>
<comment type="caution">
    <text evidence="2">The sequence shown here is derived from an EMBL/GenBank/DDBJ whole genome shotgun (WGS) entry which is preliminary data.</text>
</comment>
<organism evidence="2 3">
    <name type="scientific">Actinomadura litoris</name>
    <dbReference type="NCBI Taxonomy" id="2678616"/>
    <lineage>
        <taxon>Bacteria</taxon>
        <taxon>Bacillati</taxon>
        <taxon>Actinomycetota</taxon>
        <taxon>Actinomycetes</taxon>
        <taxon>Streptosporangiales</taxon>
        <taxon>Thermomonosporaceae</taxon>
        <taxon>Actinomadura</taxon>
    </lineage>
</organism>
<dbReference type="Pfam" id="PF01526">
    <property type="entry name" value="DDE_Tnp_Tn3"/>
    <property type="match status" value="1"/>
</dbReference>
<accession>A0A7K1LBA0</accession>
<dbReference type="Proteomes" id="UP000432015">
    <property type="component" value="Unassembled WGS sequence"/>
</dbReference>
<keyword evidence="3" id="KW-1185">Reference proteome</keyword>
<evidence type="ECO:0000259" key="1">
    <source>
        <dbReference type="Pfam" id="PF01526"/>
    </source>
</evidence>
<gene>
    <name evidence="2" type="ORF">GNZ18_34680</name>
</gene>
<dbReference type="InterPro" id="IPR002513">
    <property type="entry name" value="Tn3_Tnp_DDE_dom"/>
</dbReference>
<evidence type="ECO:0000313" key="2">
    <source>
        <dbReference type="EMBL" id="MUN41698.1"/>
    </source>
</evidence>
<evidence type="ECO:0000313" key="3">
    <source>
        <dbReference type="Proteomes" id="UP000432015"/>
    </source>
</evidence>
<dbReference type="GO" id="GO:0006313">
    <property type="term" value="P:DNA transposition"/>
    <property type="evidence" value="ECO:0007669"/>
    <property type="project" value="InterPro"/>
</dbReference>
<protein>
    <submittedName>
        <fullName evidence="2">Tn3 family transposase</fullName>
    </submittedName>
</protein>
<sequence>MGLPWFDRLLLSAAELADLVDGSPWALESCSACDPTGFYLAHLTLRGPGQERTASAIRLEQLVEDHRSEVSLLDIVTKVAHWVPWWRPFGPLSGSDPKLRNPRARYSLVTFTYGTNMGPYQMARHLRGQVSAHEISVPGDKHITAANLVTASGRLADEYMRLDVAQLWGDGTKVGADGTQMDTWDDNLLAETSVRYGGYGGIAYRHIADSYIALFSRFIPCGVWEAVHLFEGLLDNESEQVDPEQIHADTQGQSLPVFGLATMLGVELLPRIRDWKDLVFYKHSANASFAHIGPLFGDDDTFGGDNTSQVINWDLIEEHWIDLPRVMISIREGKISSSVLLRRLGNESRKNRIYKAFRELGRVTRTIVLLRFLSEPELRESITAITNRVEASTASPSGWGSATTAY</sequence>
<dbReference type="GO" id="GO:0004803">
    <property type="term" value="F:transposase activity"/>
    <property type="evidence" value="ECO:0007669"/>
    <property type="project" value="InterPro"/>
</dbReference>
<dbReference type="AlphaFoldDB" id="A0A7K1LBA0"/>
<feature type="domain" description="Tn3 transposase DDE" evidence="1">
    <location>
        <begin position="74"/>
        <end position="392"/>
    </location>
</feature>
<dbReference type="EMBL" id="WOFH01000015">
    <property type="protein sequence ID" value="MUN41698.1"/>
    <property type="molecule type" value="Genomic_DNA"/>
</dbReference>
<proteinExistence type="predicted"/>
<reference evidence="2 3" key="1">
    <citation type="submission" date="2019-11" db="EMBL/GenBank/DDBJ databases">
        <authorList>
            <person name="Cao P."/>
        </authorList>
    </citation>
    <scope>NUCLEOTIDE SEQUENCE [LARGE SCALE GENOMIC DNA]</scope>
    <source>
        <strain evidence="2 3">NEAU-AAG5</strain>
    </source>
</reference>